<accession>A0A1T3F5B5</accession>
<dbReference type="InterPro" id="IPR042101">
    <property type="entry name" value="SRP54_N_sf"/>
</dbReference>
<feature type="domain" description="SRP54-type proteins GTP-binding" evidence="10">
    <location>
        <begin position="288"/>
        <end position="301"/>
    </location>
</feature>
<dbReference type="HAMAP" id="MF_00920">
    <property type="entry name" value="FtsY"/>
    <property type="match status" value="1"/>
</dbReference>
<proteinExistence type="inferred from homology"/>
<evidence type="ECO:0000256" key="4">
    <source>
        <dbReference type="ARBA" id="ARBA00022801"/>
    </source>
</evidence>
<dbReference type="CDD" id="cd17874">
    <property type="entry name" value="FtsY"/>
    <property type="match status" value="1"/>
</dbReference>
<dbReference type="AlphaFoldDB" id="A0A1T3F5B5"/>
<dbReference type="GO" id="GO:0005886">
    <property type="term" value="C:plasma membrane"/>
    <property type="evidence" value="ECO:0007669"/>
    <property type="project" value="UniProtKB-SubCell"/>
</dbReference>
<evidence type="ECO:0000313" key="11">
    <source>
        <dbReference type="EMBL" id="OOH97885.1"/>
    </source>
</evidence>
<dbReference type="GO" id="GO:0005525">
    <property type="term" value="F:GTP binding"/>
    <property type="evidence" value="ECO:0007669"/>
    <property type="project" value="UniProtKB-UniRule"/>
</dbReference>
<dbReference type="GO" id="GO:0005047">
    <property type="term" value="F:signal recognition particle binding"/>
    <property type="evidence" value="ECO:0007669"/>
    <property type="project" value="TreeGrafter"/>
</dbReference>
<keyword evidence="7 9" id="KW-0675">Receptor</keyword>
<dbReference type="STRING" id="238.BBD35_03050"/>
<keyword evidence="4 9" id="KW-0378">Hydrolase</keyword>
<dbReference type="EC" id="3.6.5.4" evidence="9"/>
<evidence type="ECO:0000256" key="1">
    <source>
        <dbReference type="ARBA" id="ARBA00022475"/>
    </source>
</evidence>
<keyword evidence="3 9" id="KW-0547">Nucleotide-binding</keyword>
<evidence type="ECO:0000256" key="6">
    <source>
        <dbReference type="ARBA" id="ARBA00023136"/>
    </source>
</evidence>
<comment type="subcellular location">
    <subcellularLocation>
        <location evidence="9">Cell membrane</location>
        <topology evidence="9">Peripheral membrane protein</topology>
        <orientation evidence="9">Cytoplasmic side</orientation>
    </subcellularLocation>
    <subcellularLocation>
        <location evidence="9">Cytoplasm</location>
    </subcellularLocation>
</comment>
<evidence type="ECO:0000313" key="12">
    <source>
        <dbReference type="Proteomes" id="UP000188947"/>
    </source>
</evidence>
<gene>
    <name evidence="9" type="primary">ftsY</name>
    <name evidence="11" type="ORF">BMF97_01060</name>
</gene>
<dbReference type="eggNOG" id="COG0552">
    <property type="taxonomic scope" value="Bacteria"/>
</dbReference>
<dbReference type="InterPro" id="IPR027417">
    <property type="entry name" value="P-loop_NTPase"/>
</dbReference>
<keyword evidence="1 9" id="KW-1003">Cell membrane</keyword>
<dbReference type="InterPro" id="IPR036225">
    <property type="entry name" value="SRP/SRP_N"/>
</dbReference>
<dbReference type="KEGG" id="emg:BBD33_01235"/>
<feature type="binding site" evidence="9">
    <location>
        <begin position="121"/>
        <end position="128"/>
    </location>
    <ligand>
        <name>GTP</name>
        <dbReference type="ChEBI" id="CHEBI:37565"/>
    </ligand>
</feature>
<sequence>MSWFKKIFKKEEKESLDKGLEKSSQSFFDKVSRAVVGKSKVDDEVLDDLEEVLISSDVGVETTVKIIRRIEDRVARDKYVNVAELNNILREEISGLLLENPHSDTQNIDKTKKPYVIMVVGVNGVGKTTTIGKLAHQFKSEGLKVVLGAADTFRAAAVDQLVIWSERVGVPIVKQAMGSDPASVAFDTVQSAVAQDADVVIIDTAGRLHNKVNLMNELSKIKRVMQKVVPDSPHEVLLVLDGSTGQNAFEQAKQFTAATEVTALAVTKLDGTARGGVVIGISDQFQIPVKYIGVGEKMQDLQLFNGTEFVDSFFKRKEEN</sequence>
<keyword evidence="6 9" id="KW-0472">Membrane</keyword>
<dbReference type="Pfam" id="PF00448">
    <property type="entry name" value="SRP54"/>
    <property type="match status" value="1"/>
</dbReference>
<dbReference type="PROSITE" id="PS00300">
    <property type="entry name" value="SRP54"/>
    <property type="match status" value="1"/>
</dbReference>
<dbReference type="GO" id="GO:0003924">
    <property type="term" value="F:GTPase activity"/>
    <property type="evidence" value="ECO:0007669"/>
    <property type="project" value="UniProtKB-UniRule"/>
</dbReference>
<feature type="binding site" evidence="9">
    <location>
        <begin position="267"/>
        <end position="270"/>
    </location>
    <ligand>
        <name>GTP</name>
        <dbReference type="ChEBI" id="CHEBI:37565"/>
    </ligand>
</feature>
<dbReference type="InterPro" id="IPR004390">
    <property type="entry name" value="SR_rcpt_FtsY"/>
</dbReference>
<dbReference type="FunFam" id="3.40.50.300:FF:000053">
    <property type="entry name" value="Signal recognition particle receptor FtsY"/>
    <property type="match status" value="1"/>
</dbReference>
<comment type="catalytic activity">
    <reaction evidence="8 9">
        <text>GTP + H2O = GDP + phosphate + H(+)</text>
        <dbReference type="Rhea" id="RHEA:19669"/>
        <dbReference type="ChEBI" id="CHEBI:15377"/>
        <dbReference type="ChEBI" id="CHEBI:15378"/>
        <dbReference type="ChEBI" id="CHEBI:37565"/>
        <dbReference type="ChEBI" id="CHEBI:43474"/>
        <dbReference type="ChEBI" id="CHEBI:58189"/>
        <dbReference type="EC" id="3.6.5.4"/>
    </reaction>
</comment>
<name>A0A1T3F5B5_ELIME</name>
<comment type="subunit">
    <text evidence="9">Part of the signal recognition particle protein translocation system, which is composed of SRP and FtsY.</text>
</comment>
<comment type="function">
    <text evidence="9">Involved in targeting and insertion of nascent membrane proteins into the cytoplasmic membrane. Acts as a receptor for the complex formed by the signal recognition particle (SRP) and the ribosome-nascent chain (RNC).</text>
</comment>
<dbReference type="SMART" id="SM00962">
    <property type="entry name" value="SRP54"/>
    <property type="match status" value="1"/>
</dbReference>
<dbReference type="PANTHER" id="PTHR43134:SF1">
    <property type="entry name" value="SIGNAL RECOGNITION PARTICLE RECEPTOR SUBUNIT ALPHA"/>
    <property type="match status" value="1"/>
</dbReference>
<dbReference type="RefSeq" id="WP_016198762.1">
    <property type="nucleotide sequence ID" value="NZ_CP014338.1"/>
</dbReference>
<evidence type="ECO:0000256" key="9">
    <source>
        <dbReference type="HAMAP-Rule" id="MF_00920"/>
    </source>
</evidence>
<evidence type="ECO:0000259" key="10">
    <source>
        <dbReference type="PROSITE" id="PS00300"/>
    </source>
</evidence>
<protein>
    <recommendedName>
        <fullName evidence="9">Signal recognition particle receptor FtsY</fullName>
        <shortName evidence="9">SRP receptor</shortName>
        <ecNumber evidence="9">3.6.5.4</ecNumber>
    </recommendedName>
</protein>
<dbReference type="Proteomes" id="UP000188947">
    <property type="component" value="Unassembled WGS sequence"/>
</dbReference>
<dbReference type="InterPro" id="IPR000897">
    <property type="entry name" value="SRP54_GTPase_dom"/>
</dbReference>
<comment type="similarity">
    <text evidence="9">Belongs to the GTP-binding SRP family. FtsY subfamily.</text>
</comment>
<dbReference type="Gene3D" id="1.20.120.140">
    <property type="entry name" value="Signal recognition particle SRP54, nucleotide-binding domain"/>
    <property type="match status" value="1"/>
</dbReference>
<dbReference type="EMBL" id="MPOG01000001">
    <property type="protein sequence ID" value="OOH97885.1"/>
    <property type="molecule type" value="Genomic_DNA"/>
</dbReference>
<dbReference type="InterPro" id="IPR013822">
    <property type="entry name" value="Signal_recog_particl_SRP54_hlx"/>
</dbReference>
<evidence type="ECO:0000256" key="2">
    <source>
        <dbReference type="ARBA" id="ARBA00022490"/>
    </source>
</evidence>
<keyword evidence="12" id="KW-1185">Reference proteome</keyword>
<dbReference type="InterPro" id="IPR003593">
    <property type="entry name" value="AAA+_ATPase"/>
</dbReference>
<dbReference type="FunFam" id="1.20.120.140:FF:000008">
    <property type="entry name" value="Signal recognition particle receptor FtsY"/>
    <property type="match status" value="1"/>
</dbReference>
<dbReference type="OrthoDB" id="9804720at2"/>
<evidence type="ECO:0000256" key="7">
    <source>
        <dbReference type="ARBA" id="ARBA00023170"/>
    </source>
</evidence>
<organism evidence="11 12">
    <name type="scientific">Elizabethkingia meningoseptica</name>
    <name type="common">Chryseobacterium meningosepticum</name>
    <dbReference type="NCBI Taxonomy" id="238"/>
    <lineage>
        <taxon>Bacteria</taxon>
        <taxon>Pseudomonadati</taxon>
        <taxon>Bacteroidota</taxon>
        <taxon>Flavobacteriia</taxon>
        <taxon>Flavobacteriales</taxon>
        <taxon>Weeksellaceae</taxon>
        <taxon>Elizabethkingia</taxon>
    </lineage>
</organism>
<keyword evidence="5 9" id="KW-0342">GTP-binding</keyword>
<dbReference type="SUPFAM" id="SSF52540">
    <property type="entry name" value="P-loop containing nucleoside triphosphate hydrolases"/>
    <property type="match status" value="1"/>
</dbReference>
<dbReference type="Pfam" id="PF02881">
    <property type="entry name" value="SRP54_N"/>
    <property type="match status" value="1"/>
</dbReference>
<dbReference type="SMART" id="SM00382">
    <property type="entry name" value="AAA"/>
    <property type="match status" value="1"/>
</dbReference>
<evidence type="ECO:0000256" key="3">
    <source>
        <dbReference type="ARBA" id="ARBA00022741"/>
    </source>
</evidence>
<dbReference type="GeneID" id="48544390"/>
<reference evidence="11 12" key="1">
    <citation type="submission" date="2016-11" db="EMBL/GenBank/DDBJ databases">
        <title>Genome sequence and comparative genomic analysis of clinical strain Elizabethkingia meningoseptica 61421 PRCM.</title>
        <authorList>
            <person name="Wang M."/>
            <person name="Hu S."/>
            <person name="Cao L."/>
            <person name="Jiang T."/>
            <person name="Zhou Y."/>
            <person name="Ming D."/>
        </authorList>
    </citation>
    <scope>NUCLEOTIDE SEQUENCE [LARGE SCALE GENOMIC DNA]</scope>
    <source>
        <strain evidence="11 12">61421 PRCM</strain>
    </source>
</reference>
<dbReference type="SUPFAM" id="SSF47364">
    <property type="entry name" value="Domain of the SRP/SRP receptor G-proteins"/>
    <property type="match status" value="1"/>
</dbReference>
<evidence type="ECO:0000256" key="5">
    <source>
        <dbReference type="ARBA" id="ARBA00023134"/>
    </source>
</evidence>
<dbReference type="NCBIfam" id="TIGR00064">
    <property type="entry name" value="ftsY"/>
    <property type="match status" value="1"/>
</dbReference>
<feature type="binding site" evidence="9">
    <location>
        <begin position="203"/>
        <end position="207"/>
    </location>
    <ligand>
        <name>GTP</name>
        <dbReference type="ChEBI" id="CHEBI:37565"/>
    </ligand>
</feature>
<dbReference type="GO" id="GO:0006614">
    <property type="term" value="P:SRP-dependent cotranslational protein targeting to membrane"/>
    <property type="evidence" value="ECO:0007669"/>
    <property type="project" value="InterPro"/>
</dbReference>
<dbReference type="SMART" id="SM00963">
    <property type="entry name" value="SRP54_N"/>
    <property type="match status" value="1"/>
</dbReference>
<dbReference type="GO" id="GO:0005737">
    <property type="term" value="C:cytoplasm"/>
    <property type="evidence" value="ECO:0007669"/>
    <property type="project" value="UniProtKB-SubCell"/>
</dbReference>
<evidence type="ECO:0000256" key="8">
    <source>
        <dbReference type="ARBA" id="ARBA00048027"/>
    </source>
</evidence>
<comment type="caution">
    <text evidence="11">The sequence shown here is derived from an EMBL/GenBank/DDBJ whole genome shotgun (WGS) entry which is preliminary data.</text>
</comment>
<dbReference type="PANTHER" id="PTHR43134">
    <property type="entry name" value="SIGNAL RECOGNITION PARTICLE RECEPTOR SUBUNIT ALPHA"/>
    <property type="match status" value="1"/>
</dbReference>
<keyword evidence="2 9" id="KW-0963">Cytoplasm</keyword>
<dbReference type="Gene3D" id="3.40.50.300">
    <property type="entry name" value="P-loop containing nucleotide triphosphate hydrolases"/>
    <property type="match status" value="1"/>
</dbReference>